<evidence type="ECO:0000256" key="3">
    <source>
        <dbReference type="ARBA" id="ARBA00022989"/>
    </source>
</evidence>
<dbReference type="Proteomes" id="UP000034072">
    <property type="component" value="Unassembled WGS sequence"/>
</dbReference>
<feature type="transmembrane region" description="Helical" evidence="5">
    <location>
        <begin position="42"/>
        <end position="70"/>
    </location>
</feature>
<accession>A0A0G0QJZ1</accession>
<keyword evidence="4 5" id="KW-0472">Membrane</keyword>
<evidence type="ECO:0000256" key="2">
    <source>
        <dbReference type="ARBA" id="ARBA00022692"/>
    </source>
</evidence>
<evidence type="ECO:0000313" key="6">
    <source>
        <dbReference type="EMBL" id="KKR40674.1"/>
    </source>
</evidence>
<keyword evidence="2 5" id="KW-0812">Transmembrane</keyword>
<proteinExistence type="predicted"/>
<keyword evidence="3 5" id="KW-1133">Transmembrane helix</keyword>
<gene>
    <name evidence="6" type="ORF">UT75_C0006G0053</name>
</gene>
<comment type="caution">
    <text evidence="6">The sequence shown here is derived from an EMBL/GenBank/DDBJ whole genome shotgun (WGS) entry which is preliminary data.</text>
</comment>
<evidence type="ECO:0000256" key="1">
    <source>
        <dbReference type="ARBA" id="ARBA00004141"/>
    </source>
</evidence>
<dbReference type="InterPro" id="IPR019109">
    <property type="entry name" value="MamF_MmsF"/>
</dbReference>
<organism evidence="6 7">
    <name type="scientific">Candidatus Yanofskybacteria bacterium GW2011_GWE2_40_11</name>
    <dbReference type="NCBI Taxonomy" id="1619033"/>
    <lineage>
        <taxon>Bacteria</taxon>
        <taxon>Candidatus Yanofskyibacteriota</taxon>
    </lineage>
</organism>
<comment type="subcellular location">
    <subcellularLocation>
        <location evidence="1">Membrane</location>
        <topology evidence="1">Multi-pass membrane protein</topology>
    </subcellularLocation>
</comment>
<reference evidence="6 7" key="1">
    <citation type="journal article" date="2015" name="Nature">
        <title>rRNA introns, odd ribosomes, and small enigmatic genomes across a large radiation of phyla.</title>
        <authorList>
            <person name="Brown C.T."/>
            <person name="Hug L.A."/>
            <person name="Thomas B.C."/>
            <person name="Sharon I."/>
            <person name="Castelle C.J."/>
            <person name="Singh A."/>
            <person name="Wilkins M.J."/>
            <person name="Williams K.H."/>
            <person name="Banfield J.F."/>
        </authorList>
    </citation>
    <scope>NUCLEOTIDE SEQUENCE [LARGE SCALE GENOMIC DNA]</scope>
</reference>
<dbReference type="EMBL" id="LBXZ01000006">
    <property type="protein sequence ID" value="KKR40674.1"/>
    <property type="molecule type" value="Genomic_DNA"/>
</dbReference>
<evidence type="ECO:0000313" key="7">
    <source>
        <dbReference type="Proteomes" id="UP000034072"/>
    </source>
</evidence>
<dbReference type="Pfam" id="PF09685">
    <property type="entry name" value="MamF_MmsF"/>
    <property type="match status" value="1"/>
</dbReference>
<dbReference type="AlphaFoldDB" id="A0A0G0QJZ1"/>
<name>A0A0G0QJZ1_9BACT</name>
<sequence length="92" mass="10101">MGILCYLSFLVFIPFVTAKDNEFIKFHAKQGLGVFSLEVIGWILGFMPGVHAFSLIISVVTLILSIIGIVNVLNNRTTPLPIANQISDLLNL</sequence>
<evidence type="ECO:0000256" key="4">
    <source>
        <dbReference type="ARBA" id="ARBA00023136"/>
    </source>
</evidence>
<evidence type="ECO:0000256" key="5">
    <source>
        <dbReference type="SAM" id="Phobius"/>
    </source>
</evidence>
<protein>
    <submittedName>
        <fullName evidence="6">Magnetosome protein MmsF</fullName>
    </submittedName>
</protein>